<feature type="compositionally biased region" description="Basic residues" evidence="1">
    <location>
        <begin position="598"/>
        <end position="612"/>
    </location>
</feature>
<organism evidence="2 3">
    <name type="scientific">Symbiodinium microadriaticum</name>
    <name type="common">Dinoflagellate</name>
    <name type="synonym">Zooxanthella microadriatica</name>
    <dbReference type="NCBI Taxonomy" id="2951"/>
    <lineage>
        <taxon>Eukaryota</taxon>
        <taxon>Sar</taxon>
        <taxon>Alveolata</taxon>
        <taxon>Dinophyceae</taxon>
        <taxon>Suessiales</taxon>
        <taxon>Symbiodiniaceae</taxon>
        <taxon>Symbiodinium</taxon>
    </lineage>
</organism>
<dbReference type="InterPro" id="IPR009091">
    <property type="entry name" value="RCC1/BLIP-II"/>
</dbReference>
<sequence>MEDFSGQCFLDLIQEDMRDSFQAFLNSEDASNASSSPASCLRVPLVSAHRTVSVDVFHVSVPRPYGCKSIHHLVSLTENVDSRLPEVGLISGKTATVQADQGERLGTVTRLAQIALGVGKGRLVDSFGVVLDASVPIQQARVQNGDRFTLQVNSCQVQSSNFAFAAVLGDGSVVAWPDADFGGDSSAVQDQLKNVQQIQATVTAFAAILGDGSVATWGHANYGGDSSAVQARLKSVQQIQANEGAFAAILGDGAVATWGDADYGGDSSAVQDQLKNVQLLQATGTAFAAILGDGSVATWGDGESGGDSSAVQARLKSVQQIQANDNAFAAILGDGSVVTWGHAKYGGDSSAVQAQLKSVQQIQATAFAFAAILGDGSVVTWGDADDGGDSSAVQASATAVAAILDTGFVLVLAWGDMDGRGDSISAHVECYEELAEMTLLLNTSTELLDIEEAHLRFVRQTDKPEFRMGMPTLKRFARPLDWTQIEAVLRRYGQLVATDQAMPQQALPPVMIRVPGESRRHVRARSATVSSPFDRKGPDDPVYLYLHMENFQDPGQRPPPRLEGLDEDALSSLPIPPPLVTPRPLAEDKEQMTPAAAPKRRARQRRSRGPRQ</sequence>
<dbReference type="Proteomes" id="UP000186817">
    <property type="component" value="Unassembled WGS sequence"/>
</dbReference>
<dbReference type="EMBL" id="LSRX01000280">
    <property type="protein sequence ID" value="OLQ01825.1"/>
    <property type="molecule type" value="Genomic_DNA"/>
</dbReference>
<gene>
    <name evidence="2" type="primary">Herc2</name>
    <name evidence="2" type="ORF">AK812_SmicGene15403</name>
</gene>
<dbReference type="OrthoDB" id="10430739at2759"/>
<reference evidence="2 3" key="1">
    <citation type="submission" date="2016-02" db="EMBL/GenBank/DDBJ databases">
        <title>Genome analysis of coral dinoflagellate symbionts highlights evolutionary adaptations to a symbiotic lifestyle.</title>
        <authorList>
            <person name="Aranda M."/>
            <person name="Li Y."/>
            <person name="Liew Y.J."/>
            <person name="Baumgarten S."/>
            <person name="Simakov O."/>
            <person name="Wilson M."/>
            <person name="Piel J."/>
            <person name="Ashoor H."/>
            <person name="Bougouffa S."/>
            <person name="Bajic V.B."/>
            <person name="Ryu T."/>
            <person name="Ravasi T."/>
            <person name="Bayer T."/>
            <person name="Micklem G."/>
            <person name="Kim H."/>
            <person name="Bhak J."/>
            <person name="Lajeunesse T.C."/>
            <person name="Voolstra C.R."/>
        </authorList>
    </citation>
    <scope>NUCLEOTIDE SEQUENCE [LARGE SCALE GENOMIC DNA]</scope>
    <source>
        <strain evidence="2 3">CCMP2467</strain>
    </source>
</reference>
<accession>A0A1Q9E322</accession>
<comment type="caution">
    <text evidence="2">The sequence shown here is derived from an EMBL/GenBank/DDBJ whole genome shotgun (WGS) entry which is preliminary data.</text>
</comment>
<feature type="region of interest" description="Disordered" evidence="1">
    <location>
        <begin position="550"/>
        <end position="612"/>
    </location>
</feature>
<dbReference type="Gene3D" id="2.130.10.30">
    <property type="entry name" value="Regulator of chromosome condensation 1/beta-lactamase-inhibitor protein II"/>
    <property type="match status" value="2"/>
</dbReference>
<keyword evidence="3" id="KW-1185">Reference proteome</keyword>
<evidence type="ECO:0000256" key="1">
    <source>
        <dbReference type="SAM" id="MobiDB-lite"/>
    </source>
</evidence>
<protein>
    <submittedName>
        <fullName evidence="2">E3 ubiquitin-protein ligase HERC2</fullName>
    </submittedName>
</protein>
<name>A0A1Q9E322_SYMMI</name>
<evidence type="ECO:0000313" key="2">
    <source>
        <dbReference type="EMBL" id="OLQ01825.1"/>
    </source>
</evidence>
<evidence type="ECO:0000313" key="3">
    <source>
        <dbReference type="Proteomes" id="UP000186817"/>
    </source>
</evidence>
<dbReference type="SUPFAM" id="SSF50985">
    <property type="entry name" value="RCC1/BLIP-II"/>
    <property type="match status" value="1"/>
</dbReference>
<proteinExistence type="predicted"/>
<dbReference type="AlphaFoldDB" id="A0A1Q9E322"/>